<sequence length="156" mass="18234">MNLNSFKLIFFKNVSGNLKFIEKMNNNIQETVQDFLQHLSERNLTELTNLFSDTVDWYIPGDEEKAPWLGVRSNKQEVSDFFELLWKNTEPIFAKIDHIFTDHENAVITGEFATKMLTTGNITESLFCIQMRIQDHKIIRYRLLEDSLAVSKALDK</sequence>
<reference evidence="2 3" key="1">
    <citation type="submission" date="2019-08" db="EMBL/GenBank/DDBJ databases">
        <title>Draft genome sequence of Chryseobacterium sp. Gsoil 183.</title>
        <authorList>
            <person name="Im W.-T."/>
        </authorList>
    </citation>
    <scope>NUCLEOTIDE SEQUENCE [LARGE SCALE GENOMIC DNA]</scope>
    <source>
        <strain evidence="2 3">Gsoil 183</strain>
    </source>
</reference>
<proteinExistence type="predicted"/>
<dbReference type="InterPro" id="IPR032710">
    <property type="entry name" value="NTF2-like_dom_sf"/>
</dbReference>
<dbReference type="InterPro" id="IPR037401">
    <property type="entry name" value="SnoaL-like"/>
</dbReference>
<dbReference type="Pfam" id="PF12680">
    <property type="entry name" value="SnoaL_2"/>
    <property type="match status" value="1"/>
</dbReference>
<dbReference type="OrthoDB" id="6657864at2"/>
<organism evidence="2 3">
    <name type="scientific">Chryseobacterium panacisoli</name>
    <dbReference type="NCBI Taxonomy" id="1807141"/>
    <lineage>
        <taxon>Bacteria</taxon>
        <taxon>Pseudomonadati</taxon>
        <taxon>Bacteroidota</taxon>
        <taxon>Flavobacteriia</taxon>
        <taxon>Flavobacteriales</taxon>
        <taxon>Weeksellaceae</taxon>
        <taxon>Chryseobacterium group</taxon>
        <taxon>Chryseobacterium</taxon>
    </lineage>
</organism>
<protein>
    <submittedName>
        <fullName evidence="2">Nuclear transport factor 2 family protein</fullName>
    </submittedName>
</protein>
<dbReference type="EMBL" id="VTRU01000003">
    <property type="protein sequence ID" value="TZF94895.1"/>
    <property type="molecule type" value="Genomic_DNA"/>
</dbReference>
<name>A0A5D8ZIL8_9FLAO</name>
<dbReference type="Gene3D" id="3.10.450.50">
    <property type="match status" value="1"/>
</dbReference>
<evidence type="ECO:0000313" key="3">
    <source>
        <dbReference type="Proteomes" id="UP000323884"/>
    </source>
</evidence>
<feature type="domain" description="SnoaL-like" evidence="1">
    <location>
        <begin position="32"/>
        <end position="141"/>
    </location>
</feature>
<evidence type="ECO:0000259" key="1">
    <source>
        <dbReference type="Pfam" id="PF12680"/>
    </source>
</evidence>
<comment type="caution">
    <text evidence="2">The sequence shown here is derived from an EMBL/GenBank/DDBJ whole genome shotgun (WGS) entry which is preliminary data.</text>
</comment>
<evidence type="ECO:0000313" key="2">
    <source>
        <dbReference type="EMBL" id="TZF94895.1"/>
    </source>
</evidence>
<accession>A0A5D8ZIL8</accession>
<dbReference type="Proteomes" id="UP000323884">
    <property type="component" value="Unassembled WGS sequence"/>
</dbReference>
<dbReference type="SUPFAM" id="SSF54427">
    <property type="entry name" value="NTF2-like"/>
    <property type="match status" value="1"/>
</dbReference>
<keyword evidence="3" id="KW-1185">Reference proteome</keyword>
<gene>
    <name evidence="2" type="ORF">FW781_13420</name>
</gene>
<dbReference type="AlphaFoldDB" id="A0A5D8ZIL8"/>